<protein>
    <submittedName>
        <fullName evidence="1">Uncharacterized protein</fullName>
    </submittedName>
</protein>
<gene>
    <name evidence="1" type="ORF">RFI_00395</name>
</gene>
<evidence type="ECO:0000313" key="1">
    <source>
        <dbReference type="EMBL" id="ETO36667.1"/>
    </source>
</evidence>
<comment type="caution">
    <text evidence="1">The sequence shown here is derived from an EMBL/GenBank/DDBJ whole genome shotgun (WGS) entry which is preliminary data.</text>
</comment>
<proteinExistence type="predicted"/>
<dbReference type="AlphaFoldDB" id="X6PG47"/>
<dbReference type="Proteomes" id="UP000023152">
    <property type="component" value="Unassembled WGS sequence"/>
</dbReference>
<dbReference type="EMBL" id="ASPP01000428">
    <property type="protein sequence ID" value="ETO36667.1"/>
    <property type="molecule type" value="Genomic_DNA"/>
</dbReference>
<keyword evidence="2" id="KW-1185">Reference proteome</keyword>
<evidence type="ECO:0000313" key="2">
    <source>
        <dbReference type="Proteomes" id="UP000023152"/>
    </source>
</evidence>
<reference evidence="1 2" key="1">
    <citation type="journal article" date="2013" name="Curr. Biol.">
        <title>The Genome of the Foraminiferan Reticulomyxa filosa.</title>
        <authorList>
            <person name="Glockner G."/>
            <person name="Hulsmann N."/>
            <person name="Schleicher M."/>
            <person name="Noegel A.A."/>
            <person name="Eichinger L."/>
            <person name="Gallinger C."/>
            <person name="Pawlowski J."/>
            <person name="Sierra R."/>
            <person name="Euteneuer U."/>
            <person name="Pillet L."/>
            <person name="Moustafa A."/>
            <person name="Platzer M."/>
            <person name="Groth M."/>
            <person name="Szafranski K."/>
            <person name="Schliwa M."/>
        </authorList>
    </citation>
    <scope>NUCLEOTIDE SEQUENCE [LARGE SCALE GENOMIC DNA]</scope>
</reference>
<sequence length="123" mass="14434">MGNNLSNNTSKDEPTNSFIEYKKSFDEHNKNAFLQAHTESGRKKEYITDRNDGRDFKAEIERKIVQAETETGRMVKSSKSEQTIEFQSSHTLIWTEKIYITNRDDGRDLKAERERKMGKLEKK</sequence>
<organism evidence="1 2">
    <name type="scientific">Reticulomyxa filosa</name>
    <dbReference type="NCBI Taxonomy" id="46433"/>
    <lineage>
        <taxon>Eukaryota</taxon>
        <taxon>Sar</taxon>
        <taxon>Rhizaria</taxon>
        <taxon>Retaria</taxon>
        <taxon>Foraminifera</taxon>
        <taxon>Monothalamids</taxon>
        <taxon>Reticulomyxidae</taxon>
        <taxon>Reticulomyxa</taxon>
    </lineage>
</organism>
<accession>X6PG47</accession>
<name>X6PG47_RETFI</name>